<comment type="function">
    <text evidence="9 10">Catalyzes hydrolysis of the D-alanyl-D-alanine dipeptide.</text>
</comment>
<keyword evidence="6 9" id="KW-0224">Dipeptidase</keyword>
<dbReference type="GO" id="GO:0006508">
    <property type="term" value="P:proteolysis"/>
    <property type="evidence" value="ECO:0007669"/>
    <property type="project" value="UniProtKB-KW"/>
</dbReference>
<evidence type="ECO:0000256" key="2">
    <source>
        <dbReference type="ARBA" id="ARBA00022670"/>
    </source>
</evidence>
<evidence type="ECO:0000256" key="3">
    <source>
        <dbReference type="ARBA" id="ARBA00022723"/>
    </source>
</evidence>
<dbReference type="AlphaFoldDB" id="A0A1I5S467"/>
<dbReference type="GO" id="GO:0160237">
    <property type="term" value="F:D-Ala-D-Ala dipeptidase activity"/>
    <property type="evidence" value="ECO:0007669"/>
    <property type="project" value="UniProtKB-EC"/>
</dbReference>
<evidence type="ECO:0000313" key="11">
    <source>
        <dbReference type="EMBL" id="SFP65535.1"/>
    </source>
</evidence>
<protein>
    <recommendedName>
        <fullName evidence="9 10">D-alanyl-D-alanine dipeptidase</fullName>
        <shortName evidence="9 10">D-Ala-D-Ala dipeptidase</shortName>
        <ecNumber evidence="9 10">3.4.13.22</ecNumber>
    </recommendedName>
</protein>
<dbReference type="PANTHER" id="PTHR43126:SF1">
    <property type="entry name" value="D-ALANYL-D-ALANINE DIPEPTIDASE"/>
    <property type="match status" value="1"/>
</dbReference>
<evidence type="ECO:0000256" key="8">
    <source>
        <dbReference type="ARBA" id="ARBA00023316"/>
    </source>
</evidence>
<keyword evidence="5 9" id="KW-0862">Zinc</keyword>
<dbReference type="PIRSF" id="PIRSF026671">
    <property type="entry name" value="AA_dipeptidase"/>
    <property type="match status" value="1"/>
</dbReference>
<name>A0A1I5S467_9FIRM</name>
<dbReference type="PANTHER" id="PTHR43126">
    <property type="entry name" value="D-ALANYL-D-ALANINE DIPEPTIDASE"/>
    <property type="match status" value="1"/>
</dbReference>
<evidence type="ECO:0000256" key="6">
    <source>
        <dbReference type="ARBA" id="ARBA00022997"/>
    </source>
</evidence>
<dbReference type="InterPro" id="IPR000755">
    <property type="entry name" value="A_A_dipeptidase"/>
</dbReference>
<feature type="site" description="Transition state stabilizer" evidence="9">
    <location>
        <position position="82"/>
    </location>
</feature>
<dbReference type="Proteomes" id="UP000182624">
    <property type="component" value="Unassembled WGS sequence"/>
</dbReference>
<dbReference type="GO" id="GO:0008270">
    <property type="term" value="F:zinc ion binding"/>
    <property type="evidence" value="ECO:0007669"/>
    <property type="project" value="UniProtKB-UniRule"/>
</dbReference>
<dbReference type="HAMAP" id="MF_01924">
    <property type="entry name" value="A_A_dipeptidase"/>
    <property type="match status" value="1"/>
</dbReference>
<keyword evidence="7 9" id="KW-0482">Metalloprotease</keyword>
<dbReference type="SUPFAM" id="SSF55166">
    <property type="entry name" value="Hedgehog/DD-peptidase"/>
    <property type="match status" value="1"/>
</dbReference>
<gene>
    <name evidence="11" type="ORF">SAMN04487928_105116</name>
</gene>
<evidence type="ECO:0000256" key="5">
    <source>
        <dbReference type="ARBA" id="ARBA00022833"/>
    </source>
</evidence>
<dbReference type="GO" id="GO:0008237">
    <property type="term" value="F:metallopeptidase activity"/>
    <property type="evidence" value="ECO:0007669"/>
    <property type="project" value="UniProtKB-KW"/>
</dbReference>
<keyword evidence="12" id="KW-1185">Reference proteome</keyword>
<dbReference type="Pfam" id="PF01427">
    <property type="entry name" value="Peptidase_M15"/>
    <property type="match status" value="1"/>
</dbReference>
<evidence type="ECO:0000256" key="10">
    <source>
        <dbReference type="PIRNR" id="PIRNR026671"/>
    </source>
</evidence>
<feature type="binding site" evidence="9">
    <location>
        <position position="127"/>
    </location>
    <ligand>
        <name>Zn(2+)</name>
        <dbReference type="ChEBI" id="CHEBI:29105"/>
        <note>catalytic</note>
    </ligand>
</feature>
<dbReference type="OrthoDB" id="9801430at2"/>
<dbReference type="EC" id="3.4.13.22" evidence="9 10"/>
<reference evidence="12" key="1">
    <citation type="submission" date="2016-10" db="EMBL/GenBank/DDBJ databases">
        <authorList>
            <person name="Varghese N."/>
            <person name="Submissions S."/>
        </authorList>
    </citation>
    <scope>NUCLEOTIDE SEQUENCE [LARGE SCALE GENOMIC DNA]</scope>
    <source>
        <strain evidence="12">P18</strain>
    </source>
</reference>
<evidence type="ECO:0000313" key="12">
    <source>
        <dbReference type="Proteomes" id="UP000182624"/>
    </source>
</evidence>
<keyword evidence="2 9" id="KW-0645">Protease</keyword>
<dbReference type="RefSeq" id="WP_083413398.1">
    <property type="nucleotide sequence ID" value="NZ_FOXO01000005.1"/>
</dbReference>
<keyword evidence="3 9" id="KW-0479">Metal-binding</keyword>
<evidence type="ECO:0000256" key="4">
    <source>
        <dbReference type="ARBA" id="ARBA00022801"/>
    </source>
</evidence>
<feature type="active site" description="Proton donor/acceptor" evidence="9">
    <location>
        <position position="192"/>
    </location>
</feature>
<feature type="binding site" evidence="9">
    <location>
        <position position="134"/>
    </location>
    <ligand>
        <name>Zn(2+)</name>
        <dbReference type="ChEBI" id="CHEBI:29105"/>
        <note>catalytic</note>
    </ligand>
</feature>
<dbReference type="InterPro" id="IPR009045">
    <property type="entry name" value="Zn_M74/Hedgehog-like"/>
</dbReference>
<dbReference type="CDD" id="cd14817">
    <property type="entry name" value="D-Ala-D-Ala_dipeptidase_VanX"/>
    <property type="match status" value="1"/>
</dbReference>
<dbReference type="EMBL" id="FOXO01000005">
    <property type="protein sequence ID" value="SFP65535.1"/>
    <property type="molecule type" value="Genomic_DNA"/>
</dbReference>
<sequence length="213" mass="24691">MKQQKNCIGTMDSSGFVEIADVVPDVILEIRYYSTFNFIGDRIDGYLKPTVFLTKEAAAALKRASDEFVKQGYRLKIYDAYRPQMAVDHFVRWAKDIEDQRMKKVFYPKVSKDKLFDLGFIAEHSGHSRGSTVDLTLFDMARGCDVDMGGPFDYFGNISHFENADLTDEQRANRCLLRDVMTYAGFIPYEKEWWHFTLADEPYPDTYFAFPVE</sequence>
<accession>A0A1I5S467</accession>
<keyword evidence="8 10" id="KW-0961">Cell wall biogenesis/degradation</keyword>
<comment type="catalytic activity">
    <reaction evidence="1 9 10">
        <text>D-alanyl-D-alanine + H2O = 2 D-alanine</text>
        <dbReference type="Rhea" id="RHEA:20661"/>
        <dbReference type="ChEBI" id="CHEBI:15377"/>
        <dbReference type="ChEBI" id="CHEBI:57416"/>
        <dbReference type="ChEBI" id="CHEBI:57822"/>
        <dbReference type="EC" id="3.4.13.22"/>
    </reaction>
</comment>
<feature type="binding site" evidence="9">
    <location>
        <position position="195"/>
    </location>
    <ligand>
        <name>Zn(2+)</name>
        <dbReference type="ChEBI" id="CHEBI:29105"/>
        <note>catalytic</note>
    </ligand>
</feature>
<organism evidence="11 12">
    <name type="scientific">Butyrivibrio proteoclasticus</name>
    <dbReference type="NCBI Taxonomy" id="43305"/>
    <lineage>
        <taxon>Bacteria</taxon>
        <taxon>Bacillati</taxon>
        <taxon>Bacillota</taxon>
        <taxon>Clostridia</taxon>
        <taxon>Lachnospirales</taxon>
        <taxon>Lachnospiraceae</taxon>
        <taxon>Butyrivibrio</taxon>
    </lineage>
</organism>
<dbReference type="Gene3D" id="3.30.1380.10">
    <property type="match status" value="1"/>
</dbReference>
<evidence type="ECO:0000256" key="9">
    <source>
        <dbReference type="HAMAP-Rule" id="MF_01924"/>
    </source>
</evidence>
<proteinExistence type="inferred from homology"/>
<dbReference type="GO" id="GO:0071555">
    <property type="term" value="P:cell wall organization"/>
    <property type="evidence" value="ECO:0007669"/>
    <property type="project" value="UniProtKB-KW"/>
</dbReference>
<evidence type="ECO:0000256" key="1">
    <source>
        <dbReference type="ARBA" id="ARBA00001362"/>
    </source>
</evidence>
<comment type="similarity">
    <text evidence="9 10">Belongs to the peptidase M15D family.</text>
</comment>
<evidence type="ECO:0000256" key="7">
    <source>
        <dbReference type="ARBA" id="ARBA00023049"/>
    </source>
</evidence>
<keyword evidence="4 9" id="KW-0378">Hydrolase</keyword>
<comment type="cofactor">
    <cofactor evidence="9">
        <name>Zn(2+)</name>
        <dbReference type="ChEBI" id="CHEBI:29105"/>
    </cofactor>
    <text evidence="9">Binds 1 zinc ion per subunit.</text>
</comment>